<dbReference type="PANTHER" id="PTHR37031:SF2">
    <property type="entry name" value="PHOD-LIKE PHOSPHATASE METALLOPHOSPHATASE DOMAIN-CONTAINING PROTEIN"/>
    <property type="match status" value="1"/>
</dbReference>
<reference evidence="2" key="1">
    <citation type="journal article" date="2019" name="Int. J. Syst. Evol. Microbiol.">
        <title>The Global Catalogue of Microorganisms (GCM) 10K type strain sequencing project: providing services to taxonomists for standard genome sequencing and annotation.</title>
        <authorList>
            <consortium name="The Broad Institute Genomics Platform"/>
            <consortium name="The Broad Institute Genome Sequencing Center for Infectious Disease"/>
            <person name="Wu L."/>
            <person name="Ma J."/>
        </authorList>
    </citation>
    <scope>NUCLEOTIDE SEQUENCE [LARGE SCALE GENOMIC DNA]</scope>
    <source>
        <strain evidence="2">JCM 30774</strain>
    </source>
</reference>
<dbReference type="Gene3D" id="3.60.21.70">
    <property type="entry name" value="PhoD-like phosphatase"/>
    <property type="match status" value="1"/>
</dbReference>
<keyword evidence="2" id="KW-1185">Reference proteome</keyword>
<dbReference type="InterPro" id="IPR038607">
    <property type="entry name" value="PhoD-like_sf"/>
</dbReference>
<evidence type="ECO:0000313" key="1">
    <source>
        <dbReference type="EMBL" id="MFD1381952.1"/>
    </source>
</evidence>
<name>A0ABW4AVJ4_9GAMM</name>
<dbReference type="InterPro" id="IPR029052">
    <property type="entry name" value="Metallo-depent_PP-like"/>
</dbReference>
<dbReference type="Proteomes" id="UP001597059">
    <property type="component" value="Unassembled WGS sequence"/>
</dbReference>
<evidence type="ECO:0000313" key="2">
    <source>
        <dbReference type="Proteomes" id="UP001597059"/>
    </source>
</evidence>
<dbReference type="PANTHER" id="PTHR37031">
    <property type="entry name" value="METALLOPHOSPHATASE BINDING DOMAIN PROTEIN"/>
    <property type="match status" value="1"/>
</dbReference>
<organism evidence="1 2">
    <name type="scientific">Rhodanobacter aciditrophus</name>
    <dbReference type="NCBI Taxonomy" id="1623218"/>
    <lineage>
        <taxon>Bacteria</taxon>
        <taxon>Pseudomonadati</taxon>
        <taxon>Pseudomonadota</taxon>
        <taxon>Gammaproteobacteria</taxon>
        <taxon>Lysobacterales</taxon>
        <taxon>Rhodanobacteraceae</taxon>
        <taxon>Rhodanobacter</taxon>
    </lineage>
</organism>
<evidence type="ECO:0008006" key="3">
    <source>
        <dbReference type="Google" id="ProtNLM"/>
    </source>
</evidence>
<gene>
    <name evidence="1" type="ORF">ACFQ45_01140</name>
</gene>
<accession>A0ABW4AVJ4</accession>
<protein>
    <recommendedName>
        <fullName evidence="3">PhoD-like phosphatase metallophosphatase domain-containing protein</fullName>
    </recommendedName>
</protein>
<proteinExistence type="predicted"/>
<dbReference type="SUPFAM" id="SSF56300">
    <property type="entry name" value="Metallo-dependent phosphatases"/>
    <property type="match status" value="1"/>
</dbReference>
<comment type="caution">
    <text evidence="1">The sequence shown here is derived from an EMBL/GenBank/DDBJ whole genome shotgun (WGS) entry which is preliminary data.</text>
</comment>
<dbReference type="EMBL" id="JBHTMN010000003">
    <property type="protein sequence ID" value="MFD1381952.1"/>
    <property type="molecule type" value="Genomic_DNA"/>
</dbReference>
<dbReference type="RefSeq" id="WP_377364465.1">
    <property type="nucleotide sequence ID" value="NZ_JBHTMN010000003.1"/>
</dbReference>
<sequence>MSLSDKNGHDVPTELDNLLYSNHDTLSFKRPVQISSLLHGSCRKAHYGYKNMENRPQVGDGLAQADELLKQTAPNDWPDLLILSGDQIYADDVAGPMLHAIRQAIELLGIDEESLPDRKDTLGENAYLYHREALLPQSELADDVRSQFFKGKRKPVFTTDTAHNHLISLAEVVCMYLLVWSPSLWKHISLEMPDTIENEEHKTRYQLEKRSIEEFNSQLHKVQRVLAHLPTAMMFDDHDVTDDWNLTAAWEVAAYEHPLSKRIIGNALLGYFLCQGWGNNPDAFDESVFQAAQEAIAQQGKNQDDYIDELLQFEQWHYEWPTTPKLVVLDTRTRRWRSEQDINRPSGLMDWEALTDLQQDIKNLDSVIMVSPAPVFGVKLIESIQRIFAWIGKPLMVDAENWMAHPGSAYALMNLFTHAKTPNNFVILSGDVHYSFAYDIKLRGQKSSPNIWQITSSGQRNEFPHSLLEWFDRLNRWLYAPWSPLNVFTKRRALRITPRKPDNADKGERLLNHSGMGLVKLNQEGQPTEISQLCNHANKVTFQKSSRQH</sequence>